<evidence type="ECO:0008006" key="3">
    <source>
        <dbReference type="Google" id="ProtNLM"/>
    </source>
</evidence>
<sequence length="126" mass="13995">MDPSKHNYNFKIGSDIGRDMGDNIQEAGNIMWGTTSNDITVNTNGSVGTLIHELSHLYDAVFNKFHHTPFSANTNISFYNVYSEVVAYKLTYALGGSLPAPVTGGIQGINEDWFNDKLKKNYSKKN</sequence>
<name>A0ABV5GIU0_9FLAO</name>
<dbReference type="RefSeq" id="WP_236457306.1">
    <property type="nucleotide sequence ID" value="NZ_CBCSGE010000027.1"/>
</dbReference>
<evidence type="ECO:0000313" key="2">
    <source>
        <dbReference type="Proteomes" id="UP001589607"/>
    </source>
</evidence>
<gene>
    <name evidence="1" type="ORF">ACFFVF_02105</name>
</gene>
<dbReference type="EMBL" id="JBHMEY010000005">
    <property type="protein sequence ID" value="MFB9095295.1"/>
    <property type="molecule type" value="Genomic_DNA"/>
</dbReference>
<comment type="caution">
    <text evidence="1">The sequence shown here is derived from an EMBL/GenBank/DDBJ whole genome shotgun (WGS) entry which is preliminary data.</text>
</comment>
<reference evidence="1 2" key="1">
    <citation type="submission" date="2024-09" db="EMBL/GenBank/DDBJ databases">
        <authorList>
            <person name="Sun Q."/>
            <person name="Mori K."/>
        </authorList>
    </citation>
    <scope>NUCLEOTIDE SEQUENCE [LARGE SCALE GENOMIC DNA]</scope>
    <source>
        <strain evidence="1 2">CECT 7955</strain>
    </source>
</reference>
<proteinExistence type="predicted"/>
<dbReference type="Proteomes" id="UP001589607">
    <property type="component" value="Unassembled WGS sequence"/>
</dbReference>
<keyword evidence="2" id="KW-1185">Reference proteome</keyword>
<protein>
    <recommendedName>
        <fullName evidence="3">Effector protein</fullName>
    </recommendedName>
</protein>
<organism evidence="1 2">
    <name type="scientific">Flavobacterium jumunjinense</name>
    <dbReference type="NCBI Taxonomy" id="998845"/>
    <lineage>
        <taxon>Bacteria</taxon>
        <taxon>Pseudomonadati</taxon>
        <taxon>Bacteroidota</taxon>
        <taxon>Flavobacteriia</taxon>
        <taxon>Flavobacteriales</taxon>
        <taxon>Flavobacteriaceae</taxon>
        <taxon>Flavobacterium</taxon>
    </lineage>
</organism>
<evidence type="ECO:0000313" key="1">
    <source>
        <dbReference type="EMBL" id="MFB9095295.1"/>
    </source>
</evidence>
<accession>A0ABV5GIU0</accession>